<evidence type="ECO:0000313" key="2">
    <source>
        <dbReference type="Proteomes" id="UP000004750"/>
    </source>
</evidence>
<dbReference type="AlphaFoldDB" id="G9ZFV9"/>
<organism evidence="1 2">
    <name type="scientific">Cardiobacterium valvarum F0432</name>
    <dbReference type="NCBI Taxonomy" id="797473"/>
    <lineage>
        <taxon>Bacteria</taxon>
        <taxon>Pseudomonadati</taxon>
        <taxon>Pseudomonadota</taxon>
        <taxon>Gammaproteobacteria</taxon>
        <taxon>Cardiobacteriales</taxon>
        <taxon>Cardiobacteriaceae</taxon>
        <taxon>Cardiobacterium</taxon>
    </lineage>
</organism>
<reference evidence="1 2" key="1">
    <citation type="submission" date="2011-08" db="EMBL/GenBank/DDBJ databases">
        <authorList>
            <person name="Weinstock G."/>
            <person name="Sodergren E."/>
            <person name="Clifton S."/>
            <person name="Fulton L."/>
            <person name="Fulton B."/>
            <person name="Courtney L."/>
            <person name="Fronick C."/>
            <person name="Harrison M."/>
            <person name="Strong C."/>
            <person name="Farmer C."/>
            <person name="Delahaunty K."/>
            <person name="Markovic C."/>
            <person name="Hall O."/>
            <person name="Minx P."/>
            <person name="Tomlinson C."/>
            <person name="Mitreva M."/>
            <person name="Hou S."/>
            <person name="Chen J."/>
            <person name="Wollam A."/>
            <person name="Pepin K.H."/>
            <person name="Johnson M."/>
            <person name="Bhonagiri V."/>
            <person name="Zhang X."/>
            <person name="Suruliraj S."/>
            <person name="Warren W."/>
            <person name="Chinwalla A."/>
            <person name="Mardis E.R."/>
            <person name="Wilson R.K."/>
        </authorList>
    </citation>
    <scope>NUCLEOTIDE SEQUENCE [LARGE SCALE GENOMIC DNA]</scope>
    <source>
        <strain evidence="1 2">F0432</strain>
    </source>
</reference>
<dbReference type="Proteomes" id="UP000004750">
    <property type="component" value="Unassembled WGS sequence"/>
</dbReference>
<name>G9ZFV9_9GAMM</name>
<dbReference type="HOGENOM" id="CLU_2786253_0_0_6"/>
<sequence>MEAVSLDSPTILTPISRADIAQKKTSMPREDLRPMFDKLVAHAAEKNASDIFINTENYISIKTDGQLN</sequence>
<evidence type="ECO:0000313" key="1">
    <source>
        <dbReference type="EMBL" id="EHM53702.1"/>
    </source>
</evidence>
<gene>
    <name evidence="1" type="ORF">HMPREF9080_01673</name>
</gene>
<comment type="caution">
    <text evidence="1">The sequence shown here is derived from an EMBL/GenBank/DDBJ whole genome shotgun (WGS) entry which is preliminary data.</text>
</comment>
<dbReference type="STRING" id="797473.HMPREF9080_01673"/>
<proteinExistence type="predicted"/>
<dbReference type="EMBL" id="AGCM01000091">
    <property type="protein sequence ID" value="EHM53702.1"/>
    <property type="molecule type" value="Genomic_DNA"/>
</dbReference>
<accession>G9ZFV9</accession>
<dbReference type="RefSeq" id="WP_006985676.1">
    <property type="nucleotide sequence ID" value="NZ_JH417929.1"/>
</dbReference>
<protein>
    <submittedName>
        <fullName evidence="1">Uncharacterized protein</fullName>
    </submittedName>
</protein>